<dbReference type="PRINTS" id="PR00081">
    <property type="entry name" value="GDHRDH"/>
</dbReference>
<keyword evidence="2" id="KW-0560">Oxidoreductase</keyword>
<comment type="caution">
    <text evidence="4">The sequence shown here is derived from an EMBL/GenBank/DDBJ whole genome shotgun (WGS) entry which is preliminary data.</text>
</comment>
<dbReference type="PANTHER" id="PTHR43008">
    <property type="entry name" value="BENZIL REDUCTASE"/>
    <property type="match status" value="1"/>
</dbReference>
<dbReference type="InterPro" id="IPR036291">
    <property type="entry name" value="NAD(P)-bd_dom_sf"/>
</dbReference>
<evidence type="ECO:0000313" key="5">
    <source>
        <dbReference type="Proteomes" id="UP001593940"/>
    </source>
</evidence>
<proteinExistence type="inferred from homology"/>
<organism evidence="4 5">
    <name type="scientific">Microvirga arabica</name>
    <dbReference type="NCBI Taxonomy" id="1128671"/>
    <lineage>
        <taxon>Bacteria</taxon>
        <taxon>Pseudomonadati</taxon>
        <taxon>Pseudomonadota</taxon>
        <taxon>Alphaproteobacteria</taxon>
        <taxon>Hyphomicrobiales</taxon>
        <taxon>Methylobacteriaceae</taxon>
        <taxon>Microvirga</taxon>
    </lineage>
</organism>
<reference evidence="4 5" key="1">
    <citation type="submission" date="2024-09" db="EMBL/GenBank/DDBJ databases">
        <title>Nodulacao em especies de Leguminosae Basais da Amazonia e Caracterizacao dos Rizobios e Bacterias Associadas aos Nodulos.</title>
        <authorList>
            <person name="Jambeiro I.C.A."/>
            <person name="Lopes I.S."/>
            <person name="Aguiar E.R.G.R."/>
            <person name="Santos A.F.J."/>
            <person name="Dos Santos J.M.F."/>
            <person name="Gross E."/>
        </authorList>
    </citation>
    <scope>NUCLEOTIDE SEQUENCE [LARGE SCALE GENOMIC DNA]</scope>
    <source>
        <strain evidence="4 5">BRUESC1165</strain>
    </source>
</reference>
<keyword evidence="5" id="KW-1185">Reference proteome</keyword>
<evidence type="ECO:0000256" key="3">
    <source>
        <dbReference type="RuleBase" id="RU000363"/>
    </source>
</evidence>
<dbReference type="CDD" id="cd05233">
    <property type="entry name" value="SDR_c"/>
    <property type="match status" value="1"/>
</dbReference>
<dbReference type="InterPro" id="IPR020904">
    <property type="entry name" value="Sc_DH/Rdtase_CS"/>
</dbReference>
<name>A0ABV6Y5Y1_9HYPH</name>
<dbReference type="Gene3D" id="3.40.50.720">
    <property type="entry name" value="NAD(P)-binding Rossmann-like Domain"/>
    <property type="match status" value="1"/>
</dbReference>
<dbReference type="InterPro" id="IPR002347">
    <property type="entry name" value="SDR_fam"/>
</dbReference>
<dbReference type="Proteomes" id="UP001593940">
    <property type="component" value="Unassembled WGS sequence"/>
</dbReference>
<dbReference type="PRINTS" id="PR00080">
    <property type="entry name" value="SDRFAMILY"/>
</dbReference>
<dbReference type="EMBL" id="JBHOMY010000022">
    <property type="protein sequence ID" value="MFC1456668.1"/>
    <property type="molecule type" value="Genomic_DNA"/>
</dbReference>
<gene>
    <name evidence="4" type="ORF">ACETIH_08075</name>
</gene>
<accession>A0ABV6Y5Y1</accession>
<comment type="similarity">
    <text evidence="1 3">Belongs to the short-chain dehydrogenases/reductases (SDR) family.</text>
</comment>
<evidence type="ECO:0000256" key="2">
    <source>
        <dbReference type="ARBA" id="ARBA00023002"/>
    </source>
</evidence>
<evidence type="ECO:0000313" key="4">
    <source>
        <dbReference type="EMBL" id="MFC1456668.1"/>
    </source>
</evidence>
<dbReference type="SUPFAM" id="SSF51735">
    <property type="entry name" value="NAD(P)-binding Rossmann-fold domains"/>
    <property type="match status" value="1"/>
</dbReference>
<sequence>MAQHPALTSNRVAVITGAASGIGFAAAKRFAELGMKVCLADLPGEALQRSAEEVAGASGSADNVLAVAADVSRRDDIERLKDQVLSAFGEVAVLMNNAGTEGGGQIFGDPQRWHAILDTNLWGVINGVQAFAPAMIAQKSPCAIINTGSKQGITTPPGDTAYNVSKAGVKVFTEALAHELRNTPEAQVTAHLLIPGFVYTGFTKARGVTEKPAGAWAPEQVIDFLLPALERGDFYVLCPDNETTRDIDEKRIRWAAEDITENRPPLSRWHPDYKDAFAQVMKG</sequence>
<dbReference type="Pfam" id="PF00106">
    <property type="entry name" value="adh_short"/>
    <property type="match status" value="1"/>
</dbReference>
<dbReference type="PROSITE" id="PS00061">
    <property type="entry name" value="ADH_SHORT"/>
    <property type="match status" value="1"/>
</dbReference>
<evidence type="ECO:0000256" key="1">
    <source>
        <dbReference type="ARBA" id="ARBA00006484"/>
    </source>
</evidence>
<protein>
    <submittedName>
        <fullName evidence="4">SDR family NAD(P)-dependent oxidoreductase</fullName>
    </submittedName>
</protein>
<dbReference type="RefSeq" id="WP_377029358.1">
    <property type="nucleotide sequence ID" value="NZ_JBHOMY010000022.1"/>
</dbReference>
<dbReference type="PANTHER" id="PTHR43008:SF7">
    <property type="entry name" value="SHORT CHAIN DEHYDROGENASE_REDUCTASE (AFU_ORTHOLOGUE AFUA_2G00830)"/>
    <property type="match status" value="1"/>
</dbReference>